<dbReference type="PANTHER" id="PTHR45138">
    <property type="entry name" value="REGULATORY COMPONENTS OF SENSORY TRANSDUCTION SYSTEM"/>
    <property type="match status" value="1"/>
</dbReference>
<dbReference type="EMBL" id="LT629690">
    <property type="protein sequence ID" value="SDG02366.1"/>
    <property type="molecule type" value="Genomic_DNA"/>
</dbReference>
<reference evidence="5 6" key="1">
    <citation type="submission" date="2016-10" db="EMBL/GenBank/DDBJ databases">
        <authorList>
            <person name="de Groot N.N."/>
        </authorList>
    </citation>
    <scope>NUCLEOTIDE SEQUENCE [LARGE SCALE GENOMIC DNA]</scope>
    <source>
        <strain evidence="5 6">GAS232</strain>
    </source>
</reference>
<dbReference type="InterPro" id="IPR043128">
    <property type="entry name" value="Rev_trsase/Diguanyl_cyclase"/>
</dbReference>
<feature type="transmembrane region" description="Helical" evidence="3">
    <location>
        <begin position="92"/>
        <end position="113"/>
    </location>
</feature>
<keyword evidence="3" id="KW-0812">Transmembrane</keyword>
<evidence type="ECO:0000259" key="4">
    <source>
        <dbReference type="PROSITE" id="PS50887"/>
    </source>
</evidence>
<dbReference type="GO" id="GO:0043709">
    <property type="term" value="P:cell adhesion involved in single-species biofilm formation"/>
    <property type="evidence" value="ECO:0007669"/>
    <property type="project" value="TreeGrafter"/>
</dbReference>
<evidence type="ECO:0000313" key="6">
    <source>
        <dbReference type="Proteomes" id="UP000182427"/>
    </source>
</evidence>
<proteinExistence type="predicted"/>
<organism evidence="5 6">
    <name type="scientific">Terriglobus roseus</name>
    <dbReference type="NCBI Taxonomy" id="392734"/>
    <lineage>
        <taxon>Bacteria</taxon>
        <taxon>Pseudomonadati</taxon>
        <taxon>Acidobacteriota</taxon>
        <taxon>Terriglobia</taxon>
        <taxon>Terriglobales</taxon>
        <taxon>Acidobacteriaceae</taxon>
        <taxon>Terriglobus</taxon>
    </lineage>
</organism>
<name>A0A1G7QV14_9BACT</name>
<dbReference type="InterPro" id="IPR000160">
    <property type="entry name" value="GGDEF_dom"/>
</dbReference>
<dbReference type="Gene3D" id="3.30.70.270">
    <property type="match status" value="1"/>
</dbReference>
<protein>
    <recommendedName>
        <fullName evidence="1">diguanylate cyclase</fullName>
        <ecNumber evidence="1">2.7.7.65</ecNumber>
    </recommendedName>
</protein>
<comment type="catalytic activity">
    <reaction evidence="2">
        <text>2 GTP = 3',3'-c-di-GMP + 2 diphosphate</text>
        <dbReference type="Rhea" id="RHEA:24898"/>
        <dbReference type="ChEBI" id="CHEBI:33019"/>
        <dbReference type="ChEBI" id="CHEBI:37565"/>
        <dbReference type="ChEBI" id="CHEBI:58805"/>
        <dbReference type="EC" id="2.7.7.65"/>
    </reaction>
</comment>
<dbReference type="Proteomes" id="UP000182427">
    <property type="component" value="Chromosome I"/>
</dbReference>
<evidence type="ECO:0000256" key="3">
    <source>
        <dbReference type="SAM" id="Phobius"/>
    </source>
</evidence>
<dbReference type="PANTHER" id="PTHR45138:SF9">
    <property type="entry name" value="DIGUANYLATE CYCLASE DGCM-RELATED"/>
    <property type="match status" value="1"/>
</dbReference>
<sequence length="394" mass="43634">MENLLIYRMYGLLLLSTGFAVAMLYRAIQTEKTDRSAYWIAATCFCGGLGLIALSTSSNTLHWVGIVLFVATPNILHVAIGSATRQSVRRTLPWMIGITISCFLATVLLNIVVPNWPIRRAPAVFSIPLMEAVNVWFLLRRRDSPTRLANMAMAVFLLLHVAVFAIRTGDIITDSFHQRWLAYAGMTVIVGLGGSFLGMESLRSRHEMERIAMTDPLTGLLNRRALEVVAHRELQRCIRLEKPCSALMMDIDRFKEINDNMGHAAGDAALRAVAGVLQSMLRPTDDVITRHGGDEFFVLLPECGEDNAEWIASQIRQGVAGCTLYAVDDTPFRIQVSVGVATSSHHEMTVQDLLHASDIVLYREKQITRSKNAAMLMKDHRPEGGGAHVHPSNA</sequence>
<evidence type="ECO:0000313" key="5">
    <source>
        <dbReference type="EMBL" id="SDG02366.1"/>
    </source>
</evidence>
<dbReference type="EC" id="2.7.7.65" evidence="1"/>
<gene>
    <name evidence="5" type="ORF">SAMN05444167_4014</name>
</gene>
<dbReference type="AlphaFoldDB" id="A0A1G7QV14"/>
<dbReference type="InterPro" id="IPR050469">
    <property type="entry name" value="Diguanylate_Cyclase"/>
</dbReference>
<dbReference type="RefSeq" id="WP_156785230.1">
    <property type="nucleotide sequence ID" value="NZ_LT629690.1"/>
</dbReference>
<evidence type="ECO:0000256" key="1">
    <source>
        <dbReference type="ARBA" id="ARBA00012528"/>
    </source>
</evidence>
<dbReference type="CDD" id="cd01949">
    <property type="entry name" value="GGDEF"/>
    <property type="match status" value="1"/>
</dbReference>
<dbReference type="NCBIfam" id="TIGR00254">
    <property type="entry name" value="GGDEF"/>
    <property type="match status" value="1"/>
</dbReference>
<feature type="transmembrane region" description="Helical" evidence="3">
    <location>
        <begin position="6"/>
        <end position="25"/>
    </location>
</feature>
<dbReference type="FunFam" id="3.30.70.270:FF:000001">
    <property type="entry name" value="Diguanylate cyclase domain protein"/>
    <property type="match status" value="1"/>
</dbReference>
<keyword evidence="3" id="KW-1133">Transmembrane helix</keyword>
<dbReference type="GO" id="GO:1902201">
    <property type="term" value="P:negative regulation of bacterial-type flagellum-dependent cell motility"/>
    <property type="evidence" value="ECO:0007669"/>
    <property type="project" value="TreeGrafter"/>
</dbReference>
<feature type="transmembrane region" description="Helical" evidence="3">
    <location>
        <begin position="180"/>
        <end position="199"/>
    </location>
</feature>
<dbReference type="GO" id="GO:0052621">
    <property type="term" value="F:diguanylate cyclase activity"/>
    <property type="evidence" value="ECO:0007669"/>
    <property type="project" value="UniProtKB-EC"/>
</dbReference>
<feature type="domain" description="GGDEF" evidence="4">
    <location>
        <begin position="242"/>
        <end position="379"/>
    </location>
</feature>
<dbReference type="OrthoDB" id="115048at2"/>
<keyword evidence="6" id="KW-1185">Reference proteome</keyword>
<dbReference type="PROSITE" id="PS50887">
    <property type="entry name" value="GGDEF"/>
    <property type="match status" value="1"/>
</dbReference>
<evidence type="ECO:0000256" key="2">
    <source>
        <dbReference type="ARBA" id="ARBA00034247"/>
    </source>
</evidence>
<dbReference type="GO" id="GO:0005886">
    <property type="term" value="C:plasma membrane"/>
    <property type="evidence" value="ECO:0007669"/>
    <property type="project" value="TreeGrafter"/>
</dbReference>
<dbReference type="SUPFAM" id="SSF55073">
    <property type="entry name" value="Nucleotide cyclase"/>
    <property type="match status" value="1"/>
</dbReference>
<accession>A0A1G7QV14</accession>
<dbReference type="SMART" id="SM00267">
    <property type="entry name" value="GGDEF"/>
    <property type="match status" value="1"/>
</dbReference>
<feature type="transmembrane region" description="Helical" evidence="3">
    <location>
        <begin position="37"/>
        <end position="55"/>
    </location>
</feature>
<dbReference type="Pfam" id="PF00990">
    <property type="entry name" value="GGDEF"/>
    <property type="match status" value="1"/>
</dbReference>
<feature type="transmembrane region" description="Helical" evidence="3">
    <location>
        <begin position="61"/>
        <end position="80"/>
    </location>
</feature>
<keyword evidence="3" id="KW-0472">Membrane</keyword>
<dbReference type="InterPro" id="IPR029787">
    <property type="entry name" value="Nucleotide_cyclase"/>
</dbReference>
<feature type="transmembrane region" description="Helical" evidence="3">
    <location>
        <begin position="151"/>
        <end position="168"/>
    </location>
</feature>